<gene>
    <name evidence="2" type="ORF">EPA93_15315</name>
</gene>
<dbReference type="CDD" id="cd05930">
    <property type="entry name" value="A_NRPS"/>
    <property type="match status" value="1"/>
</dbReference>
<dbReference type="Gene3D" id="3.40.50.980">
    <property type="match status" value="2"/>
</dbReference>
<proteinExistence type="predicted"/>
<dbReference type="PROSITE" id="PS00455">
    <property type="entry name" value="AMP_BINDING"/>
    <property type="match status" value="1"/>
</dbReference>
<dbReference type="GO" id="GO:0009239">
    <property type="term" value="P:enterobactin biosynthetic process"/>
    <property type="evidence" value="ECO:0007669"/>
    <property type="project" value="TreeGrafter"/>
</dbReference>
<dbReference type="GO" id="GO:0031177">
    <property type="term" value="F:phosphopantetheine binding"/>
    <property type="evidence" value="ECO:0007669"/>
    <property type="project" value="TreeGrafter"/>
</dbReference>
<reference evidence="2 3" key="1">
    <citation type="submission" date="2019-01" db="EMBL/GenBank/DDBJ databases">
        <title>Ktedonosporobacter rubrisoli SCAWS-G2.</title>
        <authorList>
            <person name="Huang Y."/>
            <person name="Yan B."/>
        </authorList>
    </citation>
    <scope>NUCLEOTIDE SEQUENCE [LARGE SCALE GENOMIC DNA]</scope>
    <source>
        <strain evidence="2 3">SCAWS-G2</strain>
    </source>
</reference>
<dbReference type="OrthoDB" id="9778383at2"/>
<dbReference type="InterPro" id="IPR000873">
    <property type="entry name" value="AMP-dep_synth/lig_dom"/>
</dbReference>
<accession>A0A4P6JPI4</accession>
<dbReference type="Gene3D" id="2.30.38.10">
    <property type="entry name" value="Luciferase, Domain 3"/>
    <property type="match status" value="1"/>
</dbReference>
<dbReference type="InterPro" id="IPR020459">
    <property type="entry name" value="AMP-binding"/>
</dbReference>
<feature type="domain" description="AMP-dependent synthetase/ligase" evidence="1">
    <location>
        <begin position="26"/>
        <end position="362"/>
    </location>
</feature>
<dbReference type="FunFam" id="3.40.50.980:FF:000001">
    <property type="entry name" value="Non-ribosomal peptide synthetase"/>
    <property type="match status" value="1"/>
</dbReference>
<dbReference type="PANTHER" id="PTHR45527:SF1">
    <property type="entry name" value="FATTY ACID SYNTHASE"/>
    <property type="match status" value="1"/>
</dbReference>
<evidence type="ECO:0000313" key="3">
    <source>
        <dbReference type="Proteomes" id="UP000290365"/>
    </source>
</evidence>
<evidence type="ECO:0000313" key="2">
    <source>
        <dbReference type="EMBL" id="QBD77287.1"/>
    </source>
</evidence>
<dbReference type="PANTHER" id="PTHR45527">
    <property type="entry name" value="NONRIBOSOMAL PEPTIDE SYNTHETASE"/>
    <property type="match status" value="1"/>
</dbReference>
<dbReference type="Proteomes" id="UP000290365">
    <property type="component" value="Chromosome"/>
</dbReference>
<dbReference type="GO" id="GO:0009366">
    <property type="term" value="C:enterobactin synthetase complex"/>
    <property type="evidence" value="ECO:0007669"/>
    <property type="project" value="TreeGrafter"/>
</dbReference>
<sequence>MCAKRNPNTATQQQYPQARCIHQLIEQQVRCTPQALALTDGQQTMSYRELNERANQLAHCLQTLGIKPNVPVGACLERGIELIIGLLGILKAGGAYVPFDPTSPTERLAFMREDVQAPVLVTQSKLASRFSSQGTSVLCLDTDACWLTQQSMDDPYSGATGNDLAYVLYTSGSTGMPKGVQITHSNVLNLVFWHQNAFSLVPSDRASQQTSPAFDAAGWEIWPYLTCGASVHVIAESIRKQPLALRDWFLAKNITMAFLPTPLAEQVITLEWPHCTSLRFLLTGGDTLHRYPPASLPFTLVNNYGPTETTVVATSGPILPAARSASPPTIGRPIANTQIYILDEEGQQVAPGVVGELYIGGMELLVATFIDRSSQQNSLSPIPLRRSLGLVCIEQVIGAVIVKMEK</sequence>
<dbReference type="PRINTS" id="PR00154">
    <property type="entry name" value="AMPBINDING"/>
</dbReference>
<dbReference type="EMBL" id="CP035758">
    <property type="protein sequence ID" value="QBD77287.1"/>
    <property type="molecule type" value="Genomic_DNA"/>
</dbReference>
<dbReference type="GO" id="GO:0043041">
    <property type="term" value="P:amino acid activation for nonribosomal peptide biosynthetic process"/>
    <property type="evidence" value="ECO:0007669"/>
    <property type="project" value="TreeGrafter"/>
</dbReference>
<dbReference type="KEGG" id="kbs:EPA93_15315"/>
<dbReference type="InterPro" id="IPR020845">
    <property type="entry name" value="AMP-binding_CS"/>
</dbReference>
<keyword evidence="3" id="KW-1185">Reference proteome</keyword>
<evidence type="ECO:0000259" key="1">
    <source>
        <dbReference type="Pfam" id="PF00501"/>
    </source>
</evidence>
<dbReference type="AlphaFoldDB" id="A0A4P6JPI4"/>
<dbReference type="RefSeq" id="WP_129888350.1">
    <property type="nucleotide sequence ID" value="NZ_CP035758.1"/>
</dbReference>
<organism evidence="2 3">
    <name type="scientific">Ktedonosporobacter rubrisoli</name>
    <dbReference type="NCBI Taxonomy" id="2509675"/>
    <lineage>
        <taxon>Bacteria</taxon>
        <taxon>Bacillati</taxon>
        <taxon>Chloroflexota</taxon>
        <taxon>Ktedonobacteria</taxon>
        <taxon>Ktedonobacterales</taxon>
        <taxon>Ktedonosporobacteraceae</taxon>
        <taxon>Ktedonosporobacter</taxon>
    </lineage>
</organism>
<protein>
    <recommendedName>
        <fullName evidence="1">AMP-dependent synthetase/ligase domain-containing protein</fullName>
    </recommendedName>
</protein>
<dbReference type="GO" id="GO:0005829">
    <property type="term" value="C:cytosol"/>
    <property type="evidence" value="ECO:0007669"/>
    <property type="project" value="TreeGrafter"/>
</dbReference>
<dbReference type="GO" id="GO:0047527">
    <property type="term" value="F:2,3-dihydroxybenzoate-serine ligase activity"/>
    <property type="evidence" value="ECO:0007669"/>
    <property type="project" value="TreeGrafter"/>
</dbReference>
<dbReference type="SUPFAM" id="SSF56801">
    <property type="entry name" value="Acetyl-CoA synthetase-like"/>
    <property type="match status" value="1"/>
</dbReference>
<dbReference type="Pfam" id="PF00501">
    <property type="entry name" value="AMP-binding"/>
    <property type="match status" value="1"/>
</dbReference>
<name>A0A4P6JPI4_KTERU</name>